<dbReference type="AlphaFoldDB" id="A0A8J3GEX4"/>
<evidence type="ECO:0000313" key="1">
    <source>
        <dbReference type="EMBL" id="GHC02005.1"/>
    </source>
</evidence>
<sequence length="230" mass="26101">MEICRYEGGKVTKIMPSEETFLFDDPAHRPAALEKCTVSNAATTSQFEQIEDRLLRQDAVRRTAVIKRIDELGLPEPGEQYRLVTMRTFSAVEFIDYIANREPVLECAIVLYSISRLNAAKIRSLLRRRRIQRAMILVSSLRNTAAQEKEDVAMTVLKGTPGVDMFFASSHAKIFTCETAEGNFYSLEGSGNLANNSRIEQYCLDNSEPLYHFHREWLEEVKGVSEGRGL</sequence>
<evidence type="ECO:0000313" key="2">
    <source>
        <dbReference type="Proteomes" id="UP000642829"/>
    </source>
</evidence>
<gene>
    <name evidence="1" type="ORF">GCM10007047_18110</name>
</gene>
<dbReference type="EMBL" id="BMXG01000010">
    <property type="protein sequence ID" value="GHC02005.1"/>
    <property type="molecule type" value="Genomic_DNA"/>
</dbReference>
<comment type="caution">
    <text evidence="1">The sequence shown here is derived from an EMBL/GenBank/DDBJ whole genome shotgun (WGS) entry which is preliminary data.</text>
</comment>
<dbReference type="Proteomes" id="UP000642829">
    <property type="component" value="Unassembled WGS sequence"/>
</dbReference>
<protein>
    <submittedName>
        <fullName evidence="1">Uncharacterized protein</fullName>
    </submittedName>
</protein>
<accession>A0A8J3GEX4</accession>
<name>A0A8J3GEX4_9BACT</name>
<proteinExistence type="predicted"/>
<reference evidence="1" key="1">
    <citation type="journal article" date="2014" name="Int. J. Syst. Evol. Microbiol.">
        <title>Complete genome sequence of Corynebacterium casei LMG S-19264T (=DSM 44701T), isolated from a smear-ripened cheese.</title>
        <authorList>
            <consortium name="US DOE Joint Genome Institute (JGI-PGF)"/>
            <person name="Walter F."/>
            <person name="Albersmeier A."/>
            <person name="Kalinowski J."/>
            <person name="Ruckert C."/>
        </authorList>
    </citation>
    <scope>NUCLEOTIDE SEQUENCE</scope>
    <source>
        <strain evidence="1">KCTC 12870</strain>
    </source>
</reference>
<keyword evidence="2" id="KW-1185">Reference proteome</keyword>
<organism evidence="1 2">
    <name type="scientific">Cerasicoccus arenae</name>
    <dbReference type="NCBI Taxonomy" id="424488"/>
    <lineage>
        <taxon>Bacteria</taxon>
        <taxon>Pseudomonadati</taxon>
        <taxon>Verrucomicrobiota</taxon>
        <taxon>Opitutia</taxon>
        <taxon>Puniceicoccales</taxon>
        <taxon>Cerasicoccaceae</taxon>
        <taxon>Cerasicoccus</taxon>
    </lineage>
</organism>
<reference evidence="1" key="2">
    <citation type="submission" date="2020-09" db="EMBL/GenBank/DDBJ databases">
        <authorList>
            <person name="Sun Q."/>
            <person name="Kim S."/>
        </authorList>
    </citation>
    <scope>NUCLEOTIDE SEQUENCE</scope>
    <source>
        <strain evidence="1">KCTC 12870</strain>
    </source>
</reference>